<sequence>MLHYDNNKKGEGRAEQIVIDLPPIEQQLKKIDAGLKMIQFDVDKKYVIP</sequence>
<evidence type="ECO:0000313" key="1">
    <source>
        <dbReference type="EMBL" id="WMV77649.1"/>
    </source>
</evidence>
<evidence type="ECO:0000313" key="2">
    <source>
        <dbReference type="Proteomes" id="UP001297580"/>
    </source>
</evidence>
<reference evidence="1 2" key="1">
    <citation type="submission" date="2023-08" db="EMBL/GenBank/DDBJ databases">
        <title>Complete genome sequence of Geobacillus thermodenitrificans K1041, a genetically tractable strain representative of the genus Geobacillus.</title>
        <authorList>
            <person name="Kani S."/>
            <person name="Suzuki H."/>
        </authorList>
    </citation>
    <scope>NUCLEOTIDE SEQUENCE [LARGE SCALE GENOMIC DNA]</scope>
    <source>
        <strain evidence="1 2">K1041</strain>
    </source>
</reference>
<accession>A0ABY9QFG8</accession>
<keyword evidence="2" id="KW-1185">Reference proteome</keyword>
<dbReference type="EMBL" id="CP133461">
    <property type="protein sequence ID" value="WMV77649.1"/>
    <property type="molecule type" value="Genomic_DNA"/>
</dbReference>
<dbReference type="GeneID" id="87624097"/>
<organism evidence="1 2">
    <name type="scientific">Geobacillus thermodenitrificans</name>
    <dbReference type="NCBI Taxonomy" id="33940"/>
    <lineage>
        <taxon>Bacteria</taxon>
        <taxon>Bacillati</taxon>
        <taxon>Bacillota</taxon>
        <taxon>Bacilli</taxon>
        <taxon>Bacillales</taxon>
        <taxon>Anoxybacillaceae</taxon>
        <taxon>Geobacillus</taxon>
    </lineage>
</organism>
<proteinExistence type="predicted"/>
<dbReference type="RefSeq" id="WP_155121003.1">
    <property type="nucleotide sequence ID" value="NZ_CP017690.1"/>
</dbReference>
<gene>
    <name evidence="1" type="ORF">HSX42_07880</name>
</gene>
<name>A0ABY9QFG8_GEOTD</name>
<protein>
    <submittedName>
        <fullName evidence="1">Uncharacterized protein</fullName>
    </submittedName>
</protein>
<dbReference type="Proteomes" id="UP001297580">
    <property type="component" value="Chromosome"/>
</dbReference>